<evidence type="ECO:0000313" key="3">
    <source>
        <dbReference type="Proteomes" id="UP000663879"/>
    </source>
</evidence>
<feature type="region of interest" description="Disordered" evidence="1">
    <location>
        <begin position="79"/>
        <end position="98"/>
    </location>
</feature>
<reference evidence="2" key="1">
    <citation type="submission" date="2021-02" db="EMBL/GenBank/DDBJ databases">
        <authorList>
            <person name="Nowell W R."/>
        </authorList>
    </citation>
    <scope>NUCLEOTIDE SEQUENCE</scope>
    <source>
        <strain evidence="2">Ploen Becks lab</strain>
    </source>
</reference>
<evidence type="ECO:0000313" key="2">
    <source>
        <dbReference type="EMBL" id="CAF0814009.1"/>
    </source>
</evidence>
<sequence length="206" mass="24243">MSNDSKKYTLIKLETFYPNKRLFFGKRIHPKRFKKRALYLERLRETNLRKLNSQNFKIKKVSHNSRRYFLKSIFGEDTKSEKNSQNDNTNNNDDDSNLLLPWEKRTKTIQKRNNFFKELKRPNGKILTKKSSDNKGVEKRRLLETKLNLTSCLDVKKCEIKSDENSLRQFLIKEPSISNGNSVVSGGNSNDKSRIELLIKKVLKSK</sequence>
<protein>
    <submittedName>
        <fullName evidence="2">Uncharacterized protein</fullName>
    </submittedName>
</protein>
<gene>
    <name evidence="2" type="ORF">OXX778_LOCUS7121</name>
</gene>
<dbReference type="Proteomes" id="UP000663879">
    <property type="component" value="Unassembled WGS sequence"/>
</dbReference>
<dbReference type="AlphaFoldDB" id="A0A813TP36"/>
<proteinExistence type="predicted"/>
<organism evidence="2 3">
    <name type="scientific">Brachionus calyciflorus</name>
    <dbReference type="NCBI Taxonomy" id="104777"/>
    <lineage>
        <taxon>Eukaryota</taxon>
        <taxon>Metazoa</taxon>
        <taxon>Spiralia</taxon>
        <taxon>Gnathifera</taxon>
        <taxon>Rotifera</taxon>
        <taxon>Eurotatoria</taxon>
        <taxon>Monogononta</taxon>
        <taxon>Pseudotrocha</taxon>
        <taxon>Ploima</taxon>
        <taxon>Brachionidae</taxon>
        <taxon>Brachionus</taxon>
    </lineage>
</organism>
<name>A0A813TP36_9BILA</name>
<accession>A0A813TP36</accession>
<dbReference type="EMBL" id="CAJNOC010000889">
    <property type="protein sequence ID" value="CAF0814009.1"/>
    <property type="molecule type" value="Genomic_DNA"/>
</dbReference>
<keyword evidence="3" id="KW-1185">Reference proteome</keyword>
<comment type="caution">
    <text evidence="2">The sequence shown here is derived from an EMBL/GenBank/DDBJ whole genome shotgun (WGS) entry which is preliminary data.</text>
</comment>
<evidence type="ECO:0000256" key="1">
    <source>
        <dbReference type="SAM" id="MobiDB-lite"/>
    </source>
</evidence>